<feature type="region of interest" description="Disordered" evidence="1">
    <location>
        <begin position="265"/>
        <end position="288"/>
    </location>
</feature>
<dbReference type="KEGG" id="mlr:MELLADRAFT_94328"/>
<feature type="region of interest" description="Disordered" evidence="1">
    <location>
        <begin position="531"/>
        <end position="554"/>
    </location>
</feature>
<feature type="compositionally biased region" description="Polar residues" evidence="1">
    <location>
        <begin position="1"/>
        <end position="24"/>
    </location>
</feature>
<dbReference type="AlphaFoldDB" id="F4S7B4"/>
<dbReference type="VEuPathDB" id="FungiDB:MELLADRAFT_94328"/>
<organism evidence="3">
    <name type="scientific">Melampsora larici-populina (strain 98AG31 / pathotype 3-4-7)</name>
    <name type="common">Poplar leaf rust fungus</name>
    <dbReference type="NCBI Taxonomy" id="747676"/>
    <lineage>
        <taxon>Eukaryota</taxon>
        <taxon>Fungi</taxon>
        <taxon>Dikarya</taxon>
        <taxon>Basidiomycota</taxon>
        <taxon>Pucciniomycotina</taxon>
        <taxon>Pucciniomycetes</taxon>
        <taxon>Pucciniales</taxon>
        <taxon>Melampsoraceae</taxon>
        <taxon>Melampsora</taxon>
    </lineage>
</organism>
<name>F4S7B4_MELLP</name>
<dbReference type="InParanoid" id="F4S7B4"/>
<gene>
    <name evidence="2" type="ORF">MELLADRAFT_94328</name>
</gene>
<feature type="region of interest" description="Disordered" evidence="1">
    <location>
        <begin position="71"/>
        <end position="165"/>
    </location>
</feature>
<keyword evidence="3" id="KW-1185">Reference proteome</keyword>
<dbReference type="HOGENOM" id="CLU_030194_0_0_1"/>
<evidence type="ECO:0000313" key="3">
    <source>
        <dbReference type="Proteomes" id="UP000001072"/>
    </source>
</evidence>
<dbReference type="EMBL" id="GL883158">
    <property type="protein sequence ID" value="EGF99489.1"/>
    <property type="molecule type" value="Genomic_DNA"/>
</dbReference>
<dbReference type="RefSeq" id="XP_007417251.1">
    <property type="nucleotide sequence ID" value="XM_007417189.1"/>
</dbReference>
<evidence type="ECO:0000256" key="1">
    <source>
        <dbReference type="SAM" id="MobiDB-lite"/>
    </source>
</evidence>
<protein>
    <submittedName>
        <fullName evidence="2">Uncharacterized protein</fullName>
    </submittedName>
</protein>
<feature type="region of interest" description="Disordered" evidence="1">
    <location>
        <begin position="1"/>
        <end position="46"/>
    </location>
</feature>
<dbReference type="Proteomes" id="UP000001072">
    <property type="component" value="Unassembled WGS sequence"/>
</dbReference>
<feature type="compositionally biased region" description="Polar residues" evidence="1">
    <location>
        <begin position="140"/>
        <end position="159"/>
    </location>
</feature>
<dbReference type="GeneID" id="18936850"/>
<accession>F4S7B4</accession>
<feature type="compositionally biased region" description="Acidic residues" evidence="1">
    <location>
        <begin position="533"/>
        <end position="554"/>
    </location>
</feature>
<sequence>MMGLWGTTSPSYTPSMAPTQSQPFGNLLNPQPGGSHAPGDHQTPAMSTYLRGLNNHADLVSPQRQLCVPDGPCTGNPRSLIGSASRETLASVGTRPRPKVKAKTTLAAKSLADHVSPTRGPSKKRQRSRSPTQAPAGGSALTSQQSSLAHDSRPESQLASGVPAQLSRDLTRQEADFLAELTESFDDKHRHEAEIVGENHRHLARSADSARAQYYITQTADKVESLVHTFEDQLRAVHDDLSTKINLLSENLRDLTKAIQTDGLAVRQSDAPPAVPARNASNGEPPKRKKWVLSKELRALVTALSVELLPEANLQAYTAIEDGAKNYLPRSLFNTIRATKQDAPWLAQHLPGKIRGVNDAKGIRNYCTAIKEACKHSREKLHLLLWPSQLLTNIQSQKSRTVKVVAVPTLQALWYRVAIKCGIINESVDPKTAWAAAAGPARSRLTYLQREAARLRKTPSNTNIWCEVDAQLDHLRQMDQEHPDFSSLFYDYIYQNDREIFDGKRSWSAISSGYVLELSTDEVVLNRVAAGPMEEEQEEQSEVLGEEMEDTDDV</sequence>
<evidence type="ECO:0000313" key="2">
    <source>
        <dbReference type="EMBL" id="EGF99489.1"/>
    </source>
</evidence>
<reference evidence="3" key="1">
    <citation type="journal article" date="2011" name="Proc. Natl. Acad. Sci. U.S.A.">
        <title>Obligate biotrophy features unraveled by the genomic analysis of rust fungi.</title>
        <authorList>
            <person name="Duplessis S."/>
            <person name="Cuomo C.A."/>
            <person name="Lin Y.-C."/>
            <person name="Aerts A."/>
            <person name="Tisserant E."/>
            <person name="Veneault-Fourrey C."/>
            <person name="Joly D.L."/>
            <person name="Hacquard S."/>
            <person name="Amselem J."/>
            <person name="Cantarel B.L."/>
            <person name="Chiu R."/>
            <person name="Coutinho P.M."/>
            <person name="Feau N."/>
            <person name="Field M."/>
            <person name="Frey P."/>
            <person name="Gelhaye E."/>
            <person name="Goldberg J."/>
            <person name="Grabherr M.G."/>
            <person name="Kodira C.D."/>
            <person name="Kohler A."/>
            <person name="Kuees U."/>
            <person name="Lindquist E.A."/>
            <person name="Lucas S.M."/>
            <person name="Mago R."/>
            <person name="Mauceli E."/>
            <person name="Morin E."/>
            <person name="Murat C."/>
            <person name="Pangilinan J.L."/>
            <person name="Park R."/>
            <person name="Pearson M."/>
            <person name="Quesneville H."/>
            <person name="Rouhier N."/>
            <person name="Sakthikumar S."/>
            <person name="Salamov A.A."/>
            <person name="Schmutz J."/>
            <person name="Selles B."/>
            <person name="Shapiro H."/>
            <person name="Tanguay P."/>
            <person name="Tuskan G.A."/>
            <person name="Henrissat B."/>
            <person name="Van de Peer Y."/>
            <person name="Rouze P."/>
            <person name="Ellis J.G."/>
            <person name="Dodds P.N."/>
            <person name="Schein J.E."/>
            <person name="Zhong S."/>
            <person name="Hamelin R.C."/>
            <person name="Grigoriev I.V."/>
            <person name="Szabo L.J."/>
            <person name="Martin F."/>
        </authorList>
    </citation>
    <scope>NUCLEOTIDE SEQUENCE [LARGE SCALE GENOMIC DNA]</scope>
    <source>
        <strain evidence="3">98AG31 / pathotype 3-4-7</strain>
    </source>
</reference>
<proteinExistence type="predicted"/>